<dbReference type="RefSeq" id="WP_380014746.1">
    <property type="nucleotide sequence ID" value="NZ_JADIKI010000023.1"/>
</dbReference>
<comment type="caution">
    <text evidence="1">The sequence shown here is derived from an EMBL/GenBank/DDBJ whole genome shotgun (WGS) entry which is preliminary data.</text>
</comment>
<sequence length="175" mass="19741">MGLDMYLEARLYLPPYDEALASIRAAIGKAIGYVPPAEKPDNDSTLLEVTGVSVRVGYWRKFDPLHQWFVNNVQEGHDDCRPASVSSEVLTKLEEQLNQVDDNPQSAGKHFIIEDDSTLDEGDVHYTLKVLVHAKRLQERGWDIYYRASSYGATHTLNAHQRLADACAWVGPFRP</sequence>
<organism evidence="1 2">
    <name type="scientific">Dyella humi</name>
    <dbReference type="NCBI Taxonomy" id="1770547"/>
    <lineage>
        <taxon>Bacteria</taxon>
        <taxon>Pseudomonadati</taxon>
        <taxon>Pseudomonadota</taxon>
        <taxon>Gammaproteobacteria</taxon>
        <taxon>Lysobacterales</taxon>
        <taxon>Rhodanobacteraceae</taxon>
        <taxon>Dyella</taxon>
    </lineage>
</organism>
<gene>
    <name evidence="1" type="ORF">ISP18_16925</name>
</gene>
<proteinExistence type="predicted"/>
<protein>
    <submittedName>
        <fullName evidence="1">Uncharacterized protein</fullName>
    </submittedName>
</protein>
<dbReference type="EMBL" id="JADIKI010000023">
    <property type="protein sequence ID" value="MFK2856291.1"/>
    <property type="molecule type" value="Genomic_DNA"/>
</dbReference>
<keyword evidence="2" id="KW-1185">Reference proteome</keyword>
<name>A0ABW8IM49_9GAMM</name>
<evidence type="ECO:0000313" key="1">
    <source>
        <dbReference type="EMBL" id="MFK2856291.1"/>
    </source>
</evidence>
<evidence type="ECO:0000313" key="2">
    <source>
        <dbReference type="Proteomes" id="UP001620409"/>
    </source>
</evidence>
<reference evidence="1 2" key="1">
    <citation type="submission" date="2020-10" db="EMBL/GenBank/DDBJ databases">
        <title>Phylogeny of dyella-like bacteria.</title>
        <authorList>
            <person name="Fu J."/>
        </authorList>
    </citation>
    <scope>NUCLEOTIDE SEQUENCE [LARGE SCALE GENOMIC DNA]</scope>
    <source>
        <strain evidence="1 2">DHG40</strain>
    </source>
</reference>
<dbReference type="Proteomes" id="UP001620409">
    <property type="component" value="Unassembled WGS sequence"/>
</dbReference>
<accession>A0ABW8IM49</accession>